<keyword evidence="4" id="KW-0479">Metal-binding</keyword>
<dbReference type="Pfam" id="PF02953">
    <property type="entry name" value="zf-Tim10_DDP"/>
    <property type="match status" value="1"/>
</dbReference>
<dbReference type="EMBL" id="KQ965796">
    <property type="protein sequence ID" value="KXS11767.1"/>
    <property type="molecule type" value="Genomic_DNA"/>
</dbReference>
<dbReference type="OMA" id="MAAWNQV"/>
<organism evidence="14 15">
    <name type="scientific">Gonapodya prolifera (strain JEL478)</name>
    <name type="common">Monoblepharis prolifera</name>
    <dbReference type="NCBI Taxonomy" id="1344416"/>
    <lineage>
        <taxon>Eukaryota</taxon>
        <taxon>Fungi</taxon>
        <taxon>Fungi incertae sedis</taxon>
        <taxon>Chytridiomycota</taxon>
        <taxon>Chytridiomycota incertae sedis</taxon>
        <taxon>Monoblepharidomycetes</taxon>
        <taxon>Monoblepharidales</taxon>
        <taxon>Gonapodyaceae</taxon>
        <taxon>Gonapodya</taxon>
    </lineage>
</organism>
<dbReference type="AlphaFoldDB" id="A0A139A4N6"/>
<dbReference type="FunFam" id="1.10.287.810:FF:000001">
    <property type="entry name" value="mitochondrial import inner membrane translocase subunit TIM13"/>
    <property type="match status" value="1"/>
</dbReference>
<dbReference type="GO" id="GO:0015031">
    <property type="term" value="P:protein transport"/>
    <property type="evidence" value="ECO:0007669"/>
    <property type="project" value="UniProtKB-KW"/>
</dbReference>
<sequence length="81" mass="9411">MDQKRIQAIQEQVRQEVAVANFQDLLQRINTKCFAKCITKPGPRLDGSEEVCLSRCTERYIEAWNVVSSTLKRRMEREGPI</sequence>
<keyword evidence="15" id="KW-1185">Reference proteome</keyword>
<comment type="similarity">
    <text evidence="2 12">Belongs to the small Tim family.</text>
</comment>
<evidence type="ECO:0000256" key="3">
    <source>
        <dbReference type="ARBA" id="ARBA00022448"/>
    </source>
</evidence>
<evidence type="ECO:0000256" key="4">
    <source>
        <dbReference type="ARBA" id="ARBA00022723"/>
    </source>
</evidence>
<feature type="domain" description="Tim10-like" evidence="13">
    <location>
        <begin position="12"/>
        <end position="72"/>
    </location>
</feature>
<evidence type="ECO:0000256" key="1">
    <source>
        <dbReference type="ARBA" id="ARBA00004137"/>
    </source>
</evidence>
<evidence type="ECO:0000313" key="15">
    <source>
        <dbReference type="Proteomes" id="UP000070544"/>
    </source>
</evidence>
<dbReference type="SUPFAM" id="SSF144122">
    <property type="entry name" value="Tim10-like"/>
    <property type="match status" value="1"/>
</dbReference>
<dbReference type="GO" id="GO:0042719">
    <property type="term" value="C:mitochondrial intermembrane space chaperone complex"/>
    <property type="evidence" value="ECO:0007669"/>
    <property type="project" value="UniProtKB-ARBA"/>
</dbReference>
<comment type="function">
    <text evidence="12">Mitochondrial intermembrane chaperone that participates in the import and insertion of some multi-pass transmembrane proteins into the mitochondrial inner membrane. Also required for the transfer of beta-barrel precursors from the TOM complex to the sorting and assembly machinery (SAM complex) of the outer membrane. Acts as a chaperone-like protein that protects the hydrophobic precursors from aggregation and guide them through the mitochondrial intermembrane space.</text>
</comment>
<evidence type="ECO:0000256" key="5">
    <source>
        <dbReference type="ARBA" id="ARBA00022792"/>
    </source>
</evidence>
<keyword evidence="5 12" id="KW-0472">Membrane</keyword>
<name>A0A139A4N6_GONPJ</name>
<comment type="subunit">
    <text evidence="12">Heterohexamer.</text>
</comment>
<evidence type="ECO:0000256" key="6">
    <source>
        <dbReference type="ARBA" id="ARBA00022833"/>
    </source>
</evidence>
<evidence type="ECO:0000259" key="13">
    <source>
        <dbReference type="Pfam" id="PF02953"/>
    </source>
</evidence>
<dbReference type="Proteomes" id="UP000070544">
    <property type="component" value="Unassembled WGS sequence"/>
</dbReference>
<keyword evidence="7 12" id="KW-0653">Protein transport</keyword>
<evidence type="ECO:0000256" key="11">
    <source>
        <dbReference type="ARBA" id="ARBA00023186"/>
    </source>
</evidence>
<keyword evidence="9 12" id="KW-0496">Mitochondrion</keyword>
<dbReference type="InterPro" id="IPR004217">
    <property type="entry name" value="Tim10-like"/>
</dbReference>
<dbReference type="InterPro" id="IPR035427">
    <property type="entry name" value="Tim10-like_dom_sf"/>
</dbReference>
<evidence type="ECO:0000313" key="14">
    <source>
        <dbReference type="EMBL" id="KXS11767.1"/>
    </source>
</evidence>
<accession>A0A139A4N6</accession>
<reference evidence="14 15" key="1">
    <citation type="journal article" date="2015" name="Genome Biol. Evol.">
        <title>Phylogenomic analyses indicate that early fungi evolved digesting cell walls of algal ancestors of land plants.</title>
        <authorList>
            <person name="Chang Y."/>
            <person name="Wang S."/>
            <person name="Sekimoto S."/>
            <person name="Aerts A.L."/>
            <person name="Choi C."/>
            <person name="Clum A."/>
            <person name="LaButti K.M."/>
            <person name="Lindquist E.A."/>
            <person name="Yee Ngan C."/>
            <person name="Ohm R.A."/>
            <person name="Salamov A.A."/>
            <person name="Grigoriev I.V."/>
            <person name="Spatafora J.W."/>
            <person name="Berbee M.L."/>
        </authorList>
    </citation>
    <scope>NUCLEOTIDE SEQUENCE [LARGE SCALE GENOMIC DNA]</scope>
    <source>
        <strain evidence="14 15">JEL478</strain>
    </source>
</reference>
<keyword evidence="6" id="KW-0862">Zinc</keyword>
<evidence type="ECO:0000256" key="2">
    <source>
        <dbReference type="ARBA" id="ARBA00006720"/>
    </source>
</evidence>
<proteinExistence type="inferred from homology"/>
<comment type="domain">
    <text evidence="12">The twin CX3C motif contains 4 conserved Cys residues that form 2 disulfide bonds in the mitochondrial intermembrane space.</text>
</comment>
<evidence type="ECO:0000256" key="10">
    <source>
        <dbReference type="ARBA" id="ARBA00023157"/>
    </source>
</evidence>
<dbReference type="OrthoDB" id="7813104at2759"/>
<keyword evidence="8 12" id="KW-0811">Translocation</keyword>
<protein>
    <recommendedName>
        <fullName evidence="12">Mitochondrial import inner membrane translocase subunit</fullName>
    </recommendedName>
</protein>
<keyword evidence="5 12" id="KW-0999">Mitochondrion inner membrane</keyword>
<dbReference type="GO" id="GO:0046872">
    <property type="term" value="F:metal ion binding"/>
    <property type="evidence" value="ECO:0007669"/>
    <property type="project" value="UniProtKB-KW"/>
</dbReference>
<dbReference type="Gene3D" id="1.10.287.810">
    <property type="entry name" value="Mitochondrial import inner membrane translocase subunit tim13 like domains"/>
    <property type="match status" value="1"/>
</dbReference>
<evidence type="ECO:0000256" key="7">
    <source>
        <dbReference type="ARBA" id="ARBA00022927"/>
    </source>
</evidence>
<dbReference type="STRING" id="1344416.A0A139A4N6"/>
<keyword evidence="11 12" id="KW-0143">Chaperone</keyword>
<gene>
    <name evidence="14" type="ORF">M427DRAFT_60216</name>
</gene>
<comment type="subcellular location">
    <subcellularLocation>
        <location evidence="1 12">Mitochondrion inner membrane</location>
        <topology evidence="1 12">Peripheral membrane protein</topology>
        <orientation evidence="1 12">Intermembrane side</orientation>
    </subcellularLocation>
</comment>
<keyword evidence="3 12" id="KW-0813">Transport</keyword>
<evidence type="ECO:0000256" key="8">
    <source>
        <dbReference type="ARBA" id="ARBA00023010"/>
    </source>
</evidence>
<evidence type="ECO:0000256" key="9">
    <source>
        <dbReference type="ARBA" id="ARBA00023128"/>
    </source>
</evidence>
<dbReference type="GO" id="GO:0005743">
    <property type="term" value="C:mitochondrial inner membrane"/>
    <property type="evidence" value="ECO:0007669"/>
    <property type="project" value="UniProtKB-SubCell"/>
</dbReference>
<dbReference type="GO" id="GO:0045039">
    <property type="term" value="P:protein insertion into mitochondrial inner membrane"/>
    <property type="evidence" value="ECO:0007669"/>
    <property type="project" value="UniProtKB-ARBA"/>
</dbReference>
<evidence type="ECO:0000256" key="12">
    <source>
        <dbReference type="RuleBase" id="RU367043"/>
    </source>
</evidence>
<keyword evidence="10 12" id="KW-1015">Disulfide bond</keyword>